<evidence type="ECO:0000256" key="4">
    <source>
        <dbReference type="ARBA" id="ARBA00014268"/>
    </source>
</evidence>
<feature type="compositionally biased region" description="Low complexity" evidence="9">
    <location>
        <begin position="182"/>
        <end position="193"/>
    </location>
</feature>
<evidence type="ECO:0000256" key="6">
    <source>
        <dbReference type="ARBA" id="ARBA00022490"/>
    </source>
</evidence>
<evidence type="ECO:0000256" key="5">
    <source>
        <dbReference type="ARBA" id="ARBA00022448"/>
    </source>
</evidence>
<dbReference type="GO" id="GO:0005829">
    <property type="term" value="C:cytosol"/>
    <property type="evidence" value="ECO:0007669"/>
    <property type="project" value="GOC"/>
</dbReference>
<dbReference type="CDD" id="cd06866">
    <property type="entry name" value="PX_SNX8_Mvp1p_like"/>
    <property type="match status" value="1"/>
</dbReference>
<dbReference type="InterPro" id="IPR036871">
    <property type="entry name" value="PX_dom_sf"/>
</dbReference>
<feature type="compositionally biased region" description="Polar residues" evidence="9">
    <location>
        <begin position="194"/>
        <end position="203"/>
    </location>
</feature>
<dbReference type="InterPro" id="IPR001683">
    <property type="entry name" value="PX_dom"/>
</dbReference>
<evidence type="ECO:0000256" key="1">
    <source>
        <dbReference type="ARBA" id="ARBA00004287"/>
    </source>
</evidence>
<keyword evidence="6" id="KW-0963">Cytoplasm</keyword>
<keyword evidence="7" id="KW-0653">Protein transport</keyword>
<dbReference type="OrthoDB" id="10064318at2759"/>
<feature type="compositionally biased region" description="Low complexity" evidence="9">
    <location>
        <begin position="70"/>
        <end position="83"/>
    </location>
</feature>
<protein>
    <recommendedName>
        <fullName evidence="4">Sorting nexin MVP1</fullName>
    </recommendedName>
</protein>
<dbReference type="GO" id="GO:0006623">
    <property type="term" value="P:protein targeting to vacuole"/>
    <property type="evidence" value="ECO:0007669"/>
    <property type="project" value="TreeGrafter"/>
</dbReference>
<dbReference type="Gene3D" id="3.30.1520.10">
    <property type="entry name" value="Phox-like domain"/>
    <property type="match status" value="1"/>
</dbReference>
<dbReference type="PANTHER" id="PTHR47554">
    <property type="entry name" value="SORTING NEXIN MVP1"/>
    <property type="match status" value="1"/>
</dbReference>
<dbReference type="STRING" id="1890683.A0A427YW59"/>
<evidence type="ECO:0000256" key="2">
    <source>
        <dbReference type="ARBA" id="ARBA00004496"/>
    </source>
</evidence>
<evidence type="ECO:0000313" key="11">
    <source>
        <dbReference type="EMBL" id="RSH95368.1"/>
    </source>
</evidence>
<dbReference type="AlphaFoldDB" id="A0A427YW59"/>
<dbReference type="GO" id="GO:0032266">
    <property type="term" value="F:phosphatidylinositol-3-phosphate binding"/>
    <property type="evidence" value="ECO:0007669"/>
    <property type="project" value="TreeGrafter"/>
</dbReference>
<dbReference type="GO" id="GO:0005768">
    <property type="term" value="C:endosome"/>
    <property type="evidence" value="ECO:0007669"/>
    <property type="project" value="TreeGrafter"/>
</dbReference>
<dbReference type="SMART" id="SM00312">
    <property type="entry name" value="PX"/>
    <property type="match status" value="1"/>
</dbReference>
<feature type="region of interest" description="Disordered" evidence="9">
    <location>
        <begin position="174"/>
        <end position="226"/>
    </location>
</feature>
<dbReference type="PANTHER" id="PTHR47554:SF1">
    <property type="entry name" value="SORTING NEXIN MVP1"/>
    <property type="match status" value="1"/>
</dbReference>
<dbReference type="GO" id="GO:0042147">
    <property type="term" value="P:retrograde transport, endosome to Golgi"/>
    <property type="evidence" value="ECO:0007669"/>
    <property type="project" value="InterPro"/>
</dbReference>
<keyword evidence="5" id="KW-0813">Transport</keyword>
<organism evidence="11 12">
    <name type="scientific">Saitozyma podzolica</name>
    <dbReference type="NCBI Taxonomy" id="1890683"/>
    <lineage>
        <taxon>Eukaryota</taxon>
        <taxon>Fungi</taxon>
        <taxon>Dikarya</taxon>
        <taxon>Basidiomycota</taxon>
        <taxon>Agaricomycotina</taxon>
        <taxon>Tremellomycetes</taxon>
        <taxon>Tremellales</taxon>
        <taxon>Trimorphomycetaceae</taxon>
        <taxon>Saitozyma</taxon>
    </lineage>
</organism>
<evidence type="ECO:0000256" key="7">
    <source>
        <dbReference type="ARBA" id="ARBA00022927"/>
    </source>
</evidence>
<evidence type="ECO:0000313" key="12">
    <source>
        <dbReference type="Proteomes" id="UP000279259"/>
    </source>
</evidence>
<comment type="similarity">
    <text evidence="3">Belongs to the sorting nexin family.</text>
</comment>
<dbReference type="GO" id="GO:0016020">
    <property type="term" value="C:membrane"/>
    <property type="evidence" value="ECO:0007669"/>
    <property type="project" value="UniProtKB-SubCell"/>
</dbReference>
<comment type="subcellular location">
    <subcellularLocation>
        <location evidence="2">Cytoplasm</location>
    </subcellularLocation>
    <subcellularLocation>
        <location evidence="1">Membrane</location>
        <topology evidence="1">Peripheral membrane protein</topology>
        <orientation evidence="1">Cytoplasmic side</orientation>
    </subcellularLocation>
</comment>
<evidence type="ECO:0000259" key="10">
    <source>
        <dbReference type="PROSITE" id="PS50195"/>
    </source>
</evidence>
<comment type="caution">
    <text evidence="11">The sequence shown here is derived from an EMBL/GenBank/DDBJ whole genome shotgun (WGS) entry which is preliminary data.</text>
</comment>
<dbReference type="InterPro" id="IPR028662">
    <property type="entry name" value="SNX8/Mvp1"/>
</dbReference>
<accession>A0A427YW59</accession>
<proteinExistence type="inferred from homology"/>
<dbReference type="InterPro" id="IPR035704">
    <property type="entry name" value="SNX8/Mvp1_PX"/>
</dbReference>
<dbReference type="SUPFAM" id="SSF64268">
    <property type="entry name" value="PX domain"/>
    <property type="match status" value="1"/>
</dbReference>
<dbReference type="Pfam" id="PF00787">
    <property type="entry name" value="PX"/>
    <property type="match status" value="1"/>
</dbReference>
<feature type="domain" description="PX" evidence="10">
    <location>
        <begin position="235"/>
        <end position="343"/>
    </location>
</feature>
<keyword evidence="12" id="KW-1185">Reference proteome</keyword>
<dbReference type="EMBL" id="RSCD01000001">
    <property type="protein sequence ID" value="RSH95368.1"/>
    <property type="molecule type" value="Genomic_DNA"/>
</dbReference>
<feature type="compositionally biased region" description="Polar residues" evidence="9">
    <location>
        <begin position="21"/>
        <end position="39"/>
    </location>
</feature>
<dbReference type="Pfam" id="PF19566">
    <property type="entry name" value="Snx8_BAR_dom"/>
    <property type="match status" value="1"/>
</dbReference>
<evidence type="ECO:0000256" key="3">
    <source>
        <dbReference type="ARBA" id="ARBA00010883"/>
    </source>
</evidence>
<gene>
    <name evidence="11" type="primary">MVP1</name>
    <name evidence="11" type="ORF">EHS25_000455</name>
</gene>
<dbReference type="InterPro" id="IPR045734">
    <property type="entry name" value="Snx8_BAR_dom"/>
</dbReference>
<keyword evidence="8" id="KW-0472">Membrane</keyword>
<sequence>MFNAPRRMGGATLAQSAFLNSSAGGNTYTDPLASSTPNPASFGDVDPWSAAPSPARSGTPRRDSLDEESVQAQSPPAVPARPARAVNVGEVSLSSVHRLLSTSKLPAATVEKIVNLTSHDKNSLSRREFFCSLALVALAQSLPDDDLDISIERLSASIPNLPLPRVSIPPASSTLRTGYNLSSPGPDPGSASPWDTTANQNGNTHHRDQSAISSGSGAYNGDGANPEAEAERGYWKRLETVEVTLIAEKEGWFLQKYRVESDKRSGEVVSRRYSDFVWLLDCLSKRYPFRILPALPPKRIGPDAQFLEQRRRALRRFINMIVNHPVMKDDGALNVFLTHTDFEAWRKRTKVSTEEESASKQLNPAQEMAIPADLEEKLGVLRDHLPSMLASYQKLVILAERSLGRLQAAAADASRFALSTHTVAEEMPTCCYRNTPGGGACSLCSGVARGFGEVGESWTRVAEEGEKRAGVILLNSIEALKTQRDLYLAFRDLFARHDHSVDSLRKKVESRQKKIESLRAAQKPGWEVEVDKLVAGQLDDQLASPSSGLHPGVHVARAFGGVSLAPERAGDIGMEGVCGARGGGVQNCWSSLGVLVREAGGDASGIGVRPERFIVRFRPVQ</sequence>
<feature type="region of interest" description="Disordered" evidence="9">
    <location>
        <begin position="21"/>
        <end position="83"/>
    </location>
</feature>
<reference evidence="11 12" key="1">
    <citation type="submission" date="2018-11" db="EMBL/GenBank/DDBJ databases">
        <title>Genome sequence of Saitozyma podzolica DSM 27192.</title>
        <authorList>
            <person name="Aliyu H."/>
            <person name="Gorte O."/>
            <person name="Ochsenreither K."/>
        </authorList>
    </citation>
    <scope>NUCLEOTIDE SEQUENCE [LARGE SCALE GENOMIC DNA]</scope>
    <source>
        <strain evidence="11 12">DSM 27192</strain>
    </source>
</reference>
<evidence type="ECO:0000256" key="8">
    <source>
        <dbReference type="ARBA" id="ARBA00023136"/>
    </source>
</evidence>
<evidence type="ECO:0000256" key="9">
    <source>
        <dbReference type="SAM" id="MobiDB-lite"/>
    </source>
</evidence>
<dbReference type="Proteomes" id="UP000279259">
    <property type="component" value="Unassembled WGS sequence"/>
</dbReference>
<dbReference type="Gene3D" id="1.10.238.10">
    <property type="entry name" value="EF-hand"/>
    <property type="match status" value="1"/>
</dbReference>
<name>A0A427YW59_9TREE</name>
<dbReference type="PROSITE" id="PS50195">
    <property type="entry name" value="PX"/>
    <property type="match status" value="1"/>
</dbReference>